<keyword evidence="2" id="KW-1185">Reference proteome</keyword>
<evidence type="ECO:0000313" key="2">
    <source>
        <dbReference type="Proteomes" id="UP000828390"/>
    </source>
</evidence>
<name>A0A9D4L3J6_DREPO</name>
<dbReference type="AlphaFoldDB" id="A0A9D4L3J6"/>
<accession>A0A9D4L3J6</accession>
<gene>
    <name evidence="1" type="ORF">DPMN_093268</name>
</gene>
<dbReference type="EMBL" id="JAIWYP010000003">
    <property type="protein sequence ID" value="KAH3850795.1"/>
    <property type="molecule type" value="Genomic_DNA"/>
</dbReference>
<reference evidence="1" key="1">
    <citation type="journal article" date="2019" name="bioRxiv">
        <title>The Genome of the Zebra Mussel, Dreissena polymorpha: A Resource for Invasive Species Research.</title>
        <authorList>
            <person name="McCartney M.A."/>
            <person name="Auch B."/>
            <person name="Kono T."/>
            <person name="Mallez S."/>
            <person name="Zhang Y."/>
            <person name="Obille A."/>
            <person name="Becker A."/>
            <person name="Abrahante J.E."/>
            <person name="Garbe J."/>
            <person name="Badalamenti J.P."/>
            <person name="Herman A."/>
            <person name="Mangelson H."/>
            <person name="Liachko I."/>
            <person name="Sullivan S."/>
            <person name="Sone E.D."/>
            <person name="Koren S."/>
            <person name="Silverstein K.A.T."/>
            <person name="Beckman K.B."/>
            <person name="Gohl D.M."/>
        </authorList>
    </citation>
    <scope>NUCLEOTIDE SEQUENCE</scope>
    <source>
        <strain evidence="1">Duluth1</strain>
        <tissue evidence="1">Whole animal</tissue>
    </source>
</reference>
<protein>
    <submittedName>
        <fullName evidence="1">Uncharacterized protein</fullName>
    </submittedName>
</protein>
<proteinExistence type="predicted"/>
<comment type="caution">
    <text evidence="1">The sequence shown here is derived from an EMBL/GenBank/DDBJ whole genome shotgun (WGS) entry which is preliminary data.</text>
</comment>
<sequence length="173" mass="19896">MGEIIEDKREVAHQQFIILDVYIEREESDDCLMAAEYIVEPSNNFKDKYQLVMASTLVDINKLATCKVRVLNPMDVEVTLRQNADVGRAELIERIVSVIAEEEPEQVKQKHGKLRKVSEVSSTQTKLHQYMDQPIPNHLKDLYEKSVDGKSQEQRRTVAALLCKFSEAFSKNE</sequence>
<reference evidence="1" key="2">
    <citation type="submission" date="2020-11" db="EMBL/GenBank/DDBJ databases">
        <authorList>
            <person name="McCartney M.A."/>
            <person name="Auch B."/>
            <person name="Kono T."/>
            <person name="Mallez S."/>
            <person name="Becker A."/>
            <person name="Gohl D.M."/>
            <person name="Silverstein K.A.T."/>
            <person name="Koren S."/>
            <person name="Bechman K.B."/>
            <person name="Herman A."/>
            <person name="Abrahante J.E."/>
            <person name="Garbe J."/>
        </authorList>
    </citation>
    <scope>NUCLEOTIDE SEQUENCE</scope>
    <source>
        <strain evidence="1">Duluth1</strain>
        <tissue evidence="1">Whole animal</tissue>
    </source>
</reference>
<evidence type="ECO:0000313" key="1">
    <source>
        <dbReference type="EMBL" id="KAH3850795.1"/>
    </source>
</evidence>
<dbReference type="Proteomes" id="UP000828390">
    <property type="component" value="Unassembled WGS sequence"/>
</dbReference>
<organism evidence="1 2">
    <name type="scientific">Dreissena polymorpha</name>
    <name type="common">Zebra mussel</name>
    <name type="synonym">Mytilus polymorpha</name>
    <dbReference type="NCBI Taxonomy" id="45954"/>
    <lineage>
        <taxon>Eukaryota</taxon>
        <taxon>Metazoa</taxon>
        <taxon>Spiralia</taxon>
        <taxon>Lophotrochozoa</taxon>
        <taxon>Mollusca</taxon>
        <taxon>Bivalvia</taxon>
        <taxon>Autobranchia</taxon>
        <taxon>Heteroconchia</taxon>
        <taxon>Euheterodonta</taxon>
        <taxon>Imparidentia</taxon>
        <taxon>Neoheterodontei</taxon>
        <taxon>Myida</taxon>
        <taxon>Dreissenoidea</taxon>
        <taxon>Dreissenidae</taxon>
        <taxon>Dreissena</taxon>
    </lineage>
</organism>